<evidence type="ECO:0000313" key="3">
    <source>
        <dbReference type="Proteomes" id="UP000320888"/>
    </source>
</evidence>
<reference evidence="2 3" key="1">
    <citation type="submission" date="2019-07" db="EMBL/GenBank/DDBJ databases">
        <title>Draft genome for Streptomyces benahoarensis MZ03-48.</title>
        <authorList>
            <person name="Gonzalez-Pimentel J.L."/>
        </authorList>
    </citation>
    <scope>NUCLEOTIDE SEQUENCE [LARGE SCALE GENOMIC DNA]</scope>
    <source>
        <strain evidence="2 3">MZ03-48</strain>
    </source>
</reference>
<evidence type="ECO:0000259" key="1">
    <source>
        <dbReference type="Pfam" id="PF03364"/>
    </source>
</evidence>
<proteinExistence type="predicted"/>
<comment type="caution">
    <text evidence="2">The sequence shown here is derived from an EMBL/GenBank/DDBJ whole genome shotgun (WGS) entry which is preliminary data.</text>
</comment>
<dbReference type="InterPro" id="IPR023393">
    <property type="entry name" value="START-like_dom_sf"/>
</dbReference>
<gene>
    <name evidence="2" type="ORF">FNZ23_07680</name>
</gene>
<dbReference type="Pfam" id="PF03364">
    <property type="entry name" value="Polyketide_cyc"/>
    <property type="match status" value="1"/>
</dbReference>
<dbReference type="AlphaFoldDB" id="A0A553ZN67"/>
<keyword evidence="3" id="KW-1185">Reference proteome</keyword>
<dbReference type="EMBL" id="VKLS01000054">
    <property type="protein sequence ID" value="TSB42863.1"/>
    <property type="molecule type" value="Genomic_DNA"/>
</dbReference>
<protein>
    <recommendedName>
        <fullName evidence="1">Coenzyme Q-binding protein COQ10 START domain-containing protein</fullName>
    </recommendedName>
</protein>
<accession>A0A553ZN67</accession>
<organism evidence="2 3">
    <name type="scientific">Streptomyces benahoarensis</name>
    <dbReference type="NCBI Taxonomy" id="2595054"/>
    <lineage>
        <taxon>Bacteria</taxon>
        <taxon>Bacillati</taxon>
        <taxon>Actinomycetota</taxon>
        <taxon>Actinomycetes</taxon>
        <taxon>Kitasatosporales</taxon>
        <taxon>Streptomycetaceae</taxon>
        <taxon>Streptomyces</taxon>
    </lineage>
</organism>
<dbReference type="OrthoDB" id="9134299at2"/>
<sequence length="148" mass="16481">MPRVEVELHIAAPPDRSWAAVVDVESYPACMENVRSLTVVEQNGPRERTTAWSVHLKGSVLEWTEAERIDEEARRFDFHQVSGDLAHFVGHWAIRPADDGGSLVSLHVEFDIGIPLLSEMLNPVAATALRENAEQMLTALERRLTGSV</sequence>
<evidence type="ECO:0000313" key="2">
    <source>
        <dbReference type="EMBL" id="TSB42863.1"/>
    </source>
</evidence>
<dbReference type="Gene3D" id="3.30.530.20">
    <property type="match status" value="1"/>
</dbReference>
<dbReference type="RefSeq" id="WP_143939573.1">
    <property type="nucleotide sequence ID" value="NZ_VKLS01000054.1"/>
</dbReference>
<feature type="domain" description="Coenzyme Q-binding protein COQ10 START" evidence="1">
    <location>
        <begin position="10"/>
        <end position="136"/>
    </location>
</feature>
<dbReference type="Proteomes" id="UP000320888">
    <property type="component" value="Unassembled WGS sequence"/>
</dbReference>
<dbReference type="SUPFAM" id="SSF55961">
    <property type="entry name" value="Bet v1-like"/>
    <property type="match status" value="1"/>
</dbReference>
<dbReference type="InterPro" id="IPR005031">
    <property type="entry name" value="COQ10_START"/>
</dbReference>
<name>A0A553ZN67_9ACTN</name>